<dbReference type="RefSeq" id="WP_282590460.1">
    <property type="nucleotide sequence ID" value="NZ_JAPAAF010000003.1"/>
</dbReference>
<gene>
    <name evidence="4" type="ORF">N2K84_03850</name>
</gene>
<protein>
    <submittedName>
        <fullName evidence="4">Glycosyl hydrolase</fullName>
    </submittedName>
</protein>
<keyword evidence="2 4" id="KW-0378">Hydrolase</keyword>
<reference evidence="4" key="1">
    <citation type="submission" date="2022-10" db="EMBL/GenBank/DDBJ databases">
        <title>Gaoshiqiia sediminis gen. nov., sp. nov., isolated from coastal sediment.</title>
        <authorList>
            <person name="Yu W.X."/>
            <person name="Mu D.S."/>
            <person name="Du J.Z."/>
            <person name="Liang Y.Q."/>
        </authorList>
    </citation>
    <scope>NUCLEOTIDE SEQUENCE</scope>
    <source>
        <strain evidence="4">A06</strain>
    </source>
</reference>
<comment type="caution">
    <text evidence="4">The sequence shown here is derived from an EMBL/GenBank/DDBJ whole genome shotgun (WGS) entry which is preliminary data.</text>
</comment>
<keyword evidence="1" id="KW-0732">Signal</keyword>
<dbReference type="AlphaFoldDB" id="A0AA42C998"/>
<evidence type="ECO:0000256" key="1">
    <source>
        <dbReference type="ARBA" id="ARBA00022729"/>
    </source>
</evidence>
<dbReference type="PANTHER" id="PTHR43817:SF1">
    <property type="entry name" value="HYDROLASE, FAMILY 43, PUTATIVE (AFU_ORTHOLOGUE AFUA_3G01660)-RELATED"/>
    <property type="match status" value="1"/>
</dbReference>
<evidence type="ECO:0000259" key="3">
    <source>
        <dbReference type="Pfam" id="PF22666"/>
    </source>
</evidence>
<sequence length="1151" mass="129179">MKQNRQNRTLLILIGMLLVIFSACSRQSESQFKAIVPTEKDAATWNFWYWMHGAVSKEGLTADLEAMKQAGFGGTYIFAIRDTVPGLYPDKVVTMSPEWWALVKHAVSEANRLGLEIGFNSCDGFTCAGGPWITPEMSMQKVVWADTVVTGGQAFSGKLPQPEMVKGYYADIATFAYPAHEGAGQNSWVKPPKVTSSFGIEDLKYLAEKGNQKQFSTKETGWIQYDFDEPFTCRSVQITTGWNNYQSNRLIIETSDDGVNFTTHTRLVPPRSGWLDLDQPNTQLIRPVTARYFRFVFAPTGSEPGAEDLDDAKWTPTLRVKGIALSSEARIHQYEGKNGSIWRIADWSDEQALPSKDCIDPKKLQNITSYVAADGTLNWQVPAGKWVILRMGHTSTGHENYIGGGGKGLECDKFNPEVVRFQFDQWFGEAFRQVGEELAGKTITRFHVDSWECGNQNWSTVFSAEFLKRRGYDLMPYLPVMAGVPVGDAETSERVLKDVRETITELFADNFYGTLHDESQKKGVLFSAESTAPVGVGDGLLHFKNVDLPMGEFWFRSPSHDKPNDILDAISGAHIYGHPIVQAESFTEIRLDWDETPAMLKPLADRNFVLGINRVVTHVFTHNPWPDRKPGMTLDKVGTYLQRDQTWWPQSHAFWSYLRNCQQLLQQGVPVVDVAVFNGEEAPRRAVLPDRLVEFLPGPMGADRVKSEKVRLQNEGIRKRSMPQGVTTQANMADPDKWIDPLNGYAYDSFNKDVLLNRANVENGRVVLPGGASYAVLVIPGNRKMSPRGGEQMSLLVARKLVDLIEQGATVLWMQQPIQTIGLNGQEDVQLKKLMGKLSNGKKINFKDEKGSLFEGIQFGKGRLLFGAYKSSSFQPLGLEEDFVAATEFGRLKGTLAWNHRKAGEKEIYFISNQSAEKLPVEMSFRVEGKVPLLYDAVLDRRLSCNSWDSKNGRTTLSYEFEPDESLFVIFSPSNPDERDGGANAIQLEAIKTIEGSWTVSFDPKLSGPAEAQKWDKLSDWSQNVLDGIRYYSGKATYKTSFDWQAADGEQDYWIDLGDFSDVAEVRLNGQSLGVLWTKPFRLPVNGTLKNGTNEVEIDIVNTWHNRLIGDHALPEEQRTTWTTAPYRLDGRPLLRAGLFGPVSLQRQKED</sequence>
<evidence type="ECO:0000256" key="2">
    <source>
        <dbReference type="ARBA" id="ARBA00022801"/>
    </source>
</evidence>
<dbReference type="InterPro" id="IPR054593">
    <property type="entry name" value="Beta-mannosidase-like_N2"/>
</dbReference>
<feature type="domain" description="Beta-mannosidase-like galactose-binding" evidence="3">
    <location>
        <begin position="1035"/>
        <end position="1113"/>
    </location>
</feature>
<dbReference type="Pfam" id="PF17132">
    <property type="entry name" value="Glyco_hydro_106"/>
    <property type="match status" value="2"/>
</dbReference>
<keyword evidence="5" id="KW-1185">Reference proteome</keyword>
<dbReference type="Proteomes" id="UP001163821">
    <property type="component" value="Unassembled WGS sequence"/>
</dbReference>
<dbReference type="PROSITE" id="PS51257">
    <property type="entry name" value="PROKAR_LIPOPROTEIN"/>
    <property type="match status" value="1"/>
</dbReference>
<dbReference type="GO" id="GO:0004553">
    <property type="term" value="F:hydrolase activity, hydrolyzing O-glycosyl compounds"/>
    <property type="evidence" value="ECO:0007669"/>
    <property type="project" value="UniProtKB-ARBA"/>
</dbReference>
<dbReference type="Pfam" id="PF22666">
    <property type="entry name" value="Glyco_hydro_2_N2"/>
    <property type="match status" value="1"/>
</dbReference>
<accession>A0AA42C998</accession>
<dbReference type="Gene3D" id="2.60.120.260">
    <property type="entry name" value="Galactose-binding domain-like"/>
    <property type="match status" value="2"/>
</dbReference>
<organism evidence="4 5">
    <name type="scientific">Gaoshiqia sediminis</name>
    <dbReference type="NCBI Taxonomy" id="2986998"/>
    <lineage>
        <taxon>Bacteria</taxon>
        <taxon>Pseudomonadati</taxon>
        <taxon>Bacteroidota</taxon>
        <taxon>Bacteroidia</taxon>
        <taxon>Marinilabiliales</taxon>
        <taxon>Prolixibacteraceae</taxon>
        <taxon>Gaoshiqia</taxon>
    </lineage>
</organism>
<proteinExistence type="predicted"/>
<dbReference type="SUPFAM" id="SSF49785">
    <property type="entry name" value="Galactose-binding domain-like"/>
    <property type="match status" value="2"/>
</dbReference>
<dbReference type="PANTHER" id="PTHR43817">
    <property type="entry name" value="GLYCOSYL HYDROLASE"/>
    <property type="match status" value="1"/>
</dbReference>
<evidence type="ECO:0000313" key="5">
    <source>
        <dbReference type="Proteomes" id="UP001163821"/>
    </source>
</evidence>
<dbReference type="EMBL" id="JAPAAF010000003">
    <property type="protein sequence ID" value="MCW0481850.1"/>
    <property type="molecule type" value="Genomic_DNA"/>
</dbReference>
<dbReference type="NCBIfam" id="NF045579">
    <property type="entry name" value="rhamnoside_JR"/>
    <property type="match status" value="1"/>
</dbReference>
<dbReference type="InterPro" id="IPR008979">
    <property type="entry name" value="Galactose-bd-like_sf"/>
</dbReference>
<evidence type="ECO:0000313" key="4">
    <source>
        <dbReference type="EMBL" id="MCW0481850.1"/>
    </source>
</evidence>
<name>A0AA42C998_9BACT</name>